<dbReference type="PANTHER" id="PTHR41260">
    <property type="entry name" value="PROTEIN ECSC"/>
    <property type="match status" value="1"/>
</dbReference>
<dbReference type="KEGG" id="paun:MJA45_15690"/>
<evidence type="ECO:0000313" key="1">
    <source>
        <dbReference type="EMBL" id="WNQ09089.1"/>
    </source>
</evidence>
<accession>A0AA96RFK8</accession>
<keyword evidence="2" id="KW-1185">Reference proteome</keyword>
<dbReference type="EMBL" id="CP130318">
    <property type="protein sequence ID" value="WNQ09089.1"/>
    <property type="molecule type" value="Genomic_DNA"/>
</dbReference>
<protein>
    <submittedName>
        <fullName evidence="1">EcsC family protein</fullName>
    </submittedName>
</protein>
<organism evidence="1 2">
    <name type="scientific">Paenibacillus aurantius</name>
    <dbReference type="NCBI Taxonomy" id="2918900"/>
    <lineage>
        <taxon>Bacteria</taxon>
        <taxon>Bacillati</taxon>
        <taxon>Bacillota</taxon>
        <taxon>Bacilli</taxon>
        <taxon>Bacillales</taxon>
        <taxon>Paenibacillaceae</taxon>
        <taxon>Paenibacillus</taxon>
    </lineage>
</organism>
<dbReference type="PANTHER" id="PTHR41260:SF1">
    <property type="entry name" value="PROTEIN ECSC"/>
    <property type="match status" value="1"/>
</dbReference>
<dbReference type="Pfam" id="PF12787">
    <property type="entry name" value="EcsC"/>
    <property type="match status" value="1"/>
</dbReference>
<dbReference type="InterPro" id="IPR024787">
    <property type="entry name" value="EcsC"/>
</dbReference>
<evidence type="ECO:0000313" key="2">
    <source>
        <dbReference type="Proteomes" id="UP001305702"/>
    </source>
</evidence>
<gene>
    <name evidence="1" type="ORF">MJA45_15690</name>
</gene>
<dbReference type="RefSeq" id="WP_315602856.1">
    <property type="nucleotide sequence ID" value="NZ_CP130318.1"/>
</dbReference>
<sequence>MTYEKKVALELQSWEASLHKPPGMLEKTSKTISGRINRIVPVKVHQALTAAVQGIVRTVLAGAQLTPKGKVLVGLSLEERDRRAGKLISDFQKIAAAEGAGTGAGGWVLGLVDFPALLAIKMKFLFELAHLYGYDTSDVRERLFLLHVFQLAFSGQNHRIRVYRTIKEWDAYVKTLPPGDRYLQTIDWTALQQEYRDSIDLRKLLQLVPGLGAIVGAWANFSFLDELGETGRNAFRMRILTQDSTGLSPIE</sequence>
<proteinExistence type="predicted"/>
<dbReference type="AlphaFoldDB" id="A0AA96RFK8"/>
<name>A0AA96RFK8_9BACL</name>
<dbReference type="Proteomes" id="UP001305702">
    <property type="component" value="Chromosome"/>
</dbReference>
<reference evidence="1 2" key="1">
    <citation type="submission" date="2022-02" db="EMBL/GenBank/DDBJ databases">
        <title>Paenibacillus sp. MBLB1776 Whole Genome Shotgun Sequencing.</title>
        <authorList>
            <person name="Hwang C.Y."/>
            <person name="Cho E.-S."/>
            <person name="Seo M.-J."/>
        </authorList>
    </citation>
    <scope>NUCLEOTIDE SEQUENCE [LARGE SCALE GENOMIC DNA]</scope>
    <source>
        <strain evidence="1 2">MBLB1776</strain>
    </source>
</reference>